<keyword evidence="2" id="KW-1185">Reference proteome</keyword>
<protein>
    <submittedName>
        <fullName evidence="1">Uncharacterized protein</fullName>
    </submittedName>
</protein>
<organism evidence="1 2">
    <name type="scientific">Cotesia congregata</name>
    <name type="common">Parasitoid wasp</name>
    <name type="synonym">Apanteles congregatus</name>
    <dbReference type="NCBI Taxonomy" id="51543"/>
    <lineage>
        <taxon>Eukaryota</taxon>
        <taxon>Metazoa</taxon>
        <taxon>Ecdysozoa</taxon>
        <taxon>Arthropoda</taxon>
        <taxon>Hexapoda</taxon>
        <taxon>Insecta</taxon>
        <taxon>Pterygota</taxon>
        <taxon>Neoptera</taxon>
        <taxon>Endopterygota</taxon>
        <taxon>Hymenoptera</taxon>
        <taxon>Apocrita</taxon>
        <taxon>Ichneumonoidea</taxon>
        <taxon>Braconidae</taxon>
        <taxon>Microgastrinae</taxon>
        <taxon>Cotesia</taxon>
    </lineage>
</organism>
<evidence type="ECO:0000313" key="2">
    <source>
        <dbReference type="Proteomes" id="UP000786811"/>
    </source>
</evidence>
<dbReference type="AlphaFoldDB" id="A0A8J2MLS9"/>
<dbReference type="EMBL" id="CAJNRD030001120">
    <property type="protein sequence ID" value="CAG5093292.1"/>
    <property type="molecule type" value="Genomic_DNA"/>
</dbReference>
<comment type="caution">
    <text evidence="1">The sequence shown here is derived from an EMBL/GenBank/DDBJ whole genome shotgun (WGS) entry which is preliminary data.</text>
</comment>
<dbReference type="Proteomes" id="UP000786811">
    <property type="component" value="Unassembled WGS sequence"/>
</dbReference>
<name>A0A8J2MLS9_COTCN</name>
<evidence type="ECO:0000313" key="1">
    <source>
        <dbReference type="EMBL" id="CAG5093292.1"/>
    </source>
</evidence>
<reference evidence="1" key="1">
    <citation type="submission" date="2021-04" db="EMBL/GenBank/DDBJ databases">
        <authorList>
            <person name="Chebbi M.A.C M."/>
        </authorList>
    </citation>
    <scope>NUCLEOTIDE SEQUENCE</scope>
</reference>
<gene>
    <name evidence="1" type="ORF">HICCMSTLAB_LOCUS6732</name>
</gene>
<proteinExistence type="predicted"/>
<sequence>MAFYKLLDLCDESLTFRQRKLLCELTNKKILPVASLVVEDVGLIGQSTSVEKLSTEYFLTLQRINVDVDKDSTIQFYQRIRIDRKIIHAKEYTKVKKPAVNVQMIKETVTIITIPNNNITIACKHPNRFELLT</sequence>
<accession>A0A8J2MLS9</accession>